<keyword evidence="4" id="KW-0489">Methyltransferase</keyword>
<evidence type="ECO:0000256" key="2">
    <source>
        <dbReference type="ARBA" id="ARBA00008711"/>
    </source>
</evidence>
<evidence type="ECO:0000256" key="3">
    <source>
        <dbReference type="ARBA" id="ARBA00011918"/>
    </source>
</evidence>
<evidence type="ECO:0000259" key="9">
    <source>
        <dbReference type="Pfam" id="PF01035"/>
    </source>
</evidence>
<dbReference type="STRING" id="1423735.FC15_GL000652"/>
<dbReference type="GO" id="GO:0006281">
    <property type="term" value="P:DNA repair"/>
    <property type="evidence" value="ECO:0007669"/>
    <property type="project" value="UniProtKB-KW"/>
</dbReference>
<comment type="caution">
    <text evidence="10">The sequence shown here is derived from an EMBL/GenBank/DDBJ whole genome shotgun (WGS) entry which is preliminary data.</text>
</comment>
<dbReference type="PATRIC" id="fig|1423735.3.peg.683"/>
<dbReference type="PANTHER" id="PTHR10815:SF12">
    <property type="entry name" value="METHYLATED-DNA--PROTEIN-CYSTEINE METHYLTRANSFERASE, INDUCIBLE"/>
    <property type="match status" value="1"/>
</dbReference>
<dbReference type="InterPro" id="IPR036217">
    <property type="entry name" value="MethylDNA_cys_MeTrfase_DNAb"/>
</dbReference>
<dbReference type="PROSITE" id="PS00374">
    <property type="entry name" value="MGMT"/>
    <property type="match status" value="1"/>
</dbReference>
<dbReference type="Proteomes" id="UP000051315">
    <property type="component" value="Unassembled WGS sequence"/>
</dbReference>
<comment type="catalytic activity">
    <reaction evidence="1">
        <text>a 4-O-methyl-thymidine in DNA + L-cysteinyl-[protein] = a thymidine in DNA + S-methyl-L-cysteinyl-[protein]</text>
        <dbReference type="Rhea" id="RHEA:53428"/>
        <dbReference type="Rhea" id="RHEA-COMP:10131"/>
        <dbReference type="Rhea" id="RHEA-COMP:10132"/>
        <dbReference type="Rhea" id="RHEA-COMP:13555"/>
        <dbReference type="Rhea" id="RHEA-COMP:13556"/>
        <dbReference type="ChEBI" id="CHEBI:29950"/>
        <dbReference type="ChEBI" id="CHEBI:82612"/>
        <dbReference type="ChEBI" id="CHEBI:137386"/>
        <dbReference type="ChEBI" id="CHEBI:137387"/>
        <dbReference type="EC" id="2.1.1.63"/>
    </reaction>
</comment>
<sequence>MNLYFDQVKIQKHHFLIIVAEDGLQFVSLTENGWDEYDQLFPKASDKNTYTRRPAVIKPYKKALQAYFAGRHPLANLPISANLGGTELQQQVWQALQNIAVGQTTNYSELATEIGQPKSFRAVASAVAKNPVGIFIPCHRVLRKDGGLGDFRGGLNFKRELLSLEKGLA</sequence>
<evidence type="ECO:0000313" key="10">
    <source>
        <dbReference type="EMBL" id="KRM08357.1"/>
    </source>
</evidence>
<dbReference type="RefSeq" id="WP_057825576.1">
    <property type="nucleotide sequence ID" value="NZ_AZFX01000089.1"/>
</dbReference>
<keyword evidence="7" id="KW-0234">DNA repair</keyword>
<dbReference type="Pfam" id="PF01035">
    <property type="entry name" value="DNA_binding_1"/>
    <property type="match status" value="1"/>
</dbReference>
<reference evidence="10 11" key="1">
    <citation type="journal article" date="2015" name="Genome Announc.">
        <title>Expanding the biotechnology potential of lactobacilli through comparative genomics of 213 strains and associated genera.</title>
        <authorList>
            <person name="Sun Z."/>
            <person name="Harris H.M."/>
            <person name="McCann A."/>
            <person name="Guo C."/>
            <person name="Argimon S."/>
            <person name="Zhang W."/>
            <person name="Yang X."/>
            <person name="Jeffery I.B."/>
            <person name="Cooney J.C."/>
            <person name="Kagawa T.F."/>
            <person name="Liu W."/>
            <person name="Song Y."/>
            <person name="Salvetti E."/>
            <person name="Wrobel A."/>
            <person name="Rasinkangas P."/>
            <person name="Parkhill J."/>
            <person name="Rea M.C."/>
            <person name="O'Sullivan O."/>
            <person name="Ritari J."/>
            <person name="Douillard F.P."/>
            <person name="Paul Ross R."/>
            <person name="Yang R."/>
            <person name="Briner A.E."/>
            <person name="Felis G.E."/>
            <person name="de Vos W.M."/>
            <person name="Barrangou R."/>
            <person name="Klaenhammer T.R."/>
            <person name="Caufield P.W."/>
            <person name="Cui Y."/>
            <person name="Zhang H."/>
            <person name="O'Toole P.W."/>
        </authorList>
    </citation>
    <scope>NUCLEOTIDE SEQUENCE [LARGE SCALE GENOMIC DNA]</scope>
    <source>
        <strain evidence="10 11">DSM 17758</strain>
    </source>
</reference>
<keyword evidence="11" id="KW-1185">Reference proteome</keyword>
<proteinExistence type="inferred from homology"/>
<evidence type="ECO:0000256" key="1">
    <source>
        <dbReference type="ARBA" id="ARBA00001286"/>
    </source>
</evidence>
<evidence type="ECO:0000256" key="8">
    <source>
        <dbReference type="ARBA" id="ARBA00049348"/>
    </source>
</evidence>
<dbReference type="InterPro" id="IPR001497">
    <property type="entry name" value="MethylDNA_cys_MeTrfase_AS"/>
</dbReference>
<dbReference type="NCBIfam" id="TIGR00589">
    <property type="entry name" value="ogt"/>
    <property type="match status" value="1"/>
</dbReference>
<dbReference type="EC" id="2.1.1.63" evidence="3"/>
<dbReference type="AlphaFoldDB" id="A0A0R1VSC8"/>
<dbReference type="PANTHER" id="PTHR10815">
    <property type="entry name" value="METHYLATED-DNA--PROTEIN-CYSTEINE METHYLTRANSFERASE"/>
    <property type="match status" value="1"/>
</dbReference>
<feature type="domain" description="Methylated-DNA-[protein]-cysteine S-methyltransferase DNA binding" evidence="9">
    <location>
        <begin position="88"/>
        <end position="166"/>
    </location>
</feature>
<dbReference type="InterPro" id="IPR036631">
    <property type="entry name" value="MGMT_N_sf"/>
</dbReference>
<evidence type="ECO:0000256" key="6">
    <source>
        <dbReference type="ARBA" id="ARBA00022763"/>
    </source>
</evidence>
<dbReference type="OrthoDB" id="9802228at2"/>
<dbReference type="InterPro" id="IPR014048">
    <property type="entry name" value="MethylDNA_cys_MeTrfase_DNA-bd"/>
</dbReference>
<gene>
    <name evidence="10" type="ORF">FC15_GL000652</name>
</gene>
<evidence type="ECO:0000313" key="11">
    <source>
        <dbReference type="Proteomes" id="UP000051315"/>
    </source>
</evidence>
<protein>
    <recommendedName>
        <fullName evidence="3">methylated-DNA--[protein]-cysteine S-methyltransferase</fullName>
        <ecNumber evidence="3">2.1.1.63</ecNumber>
    </recommendedName>
</protein>
<dbReference type="CDD" id="cd06445">
    <property type="entry name" value="ATase"/>
    <property type="match status" value="1"/>
</dbReference>
<evidence type="ECO:0000256" key="4">
    <source>
        <dbReference type="ARBA" id="ARBA00022603"/>
    </source>
</evidence>
<evidence type="ECO:0000256" key="7">
    <source>
        <dbReference type="ARBA" id="ARBA00023204"/>
    </source>
</evidence>
<comment type="catalytic activity">
    <reaction evidence="8">
        <text>a 6-O-methyl-2'-deoxyguanosine in DNA + L-cysteinyl-[protein] = S-methyl-L-cysteinyl-[protein] + a 2'-deoxyguanosine in DNA</text>
        <dbReference type="Rhea" id="RHEA:24000"/>
        <dbReference type="Rhea" id="RHEA-COMP:10131"/>
        <dbReference type="Rhea" id="RHEA-COMP:10132"/>
        <dbReference type="Rhea" id="RHEA-COMP:11367"/>
        <dbReference type="Rhea" id="RHEA-COMP:11368"/>
        <dbReference type="ChEBI" id="CHEBI:29950"/>
        <dbReference type="ChEBI" id="CHEBI:82612"/>
        <dbReference type="ChEBI" id="CHEBI:85445"/>
        <dbReference type="ChEBI" id="CHEBI:85448"/>
        <dbReference type="EC" id="2.1.1.63"/>
    </reaction>
</comment>
<accession>A0A0R1VSC8</accession>
<dbReference type="GO" id="GO:0003908">
    <property type="term" value="F:methylated-DNA-[protein]-cysteine S-methyltransferase activity"/>
    <property type="evidence" value="ECO:0007669"/>
    <property type="project" value="UniProtKB-EC"/>
</dbReference>
<dbReference type="FunFam" id="1.10.10.10:FF:000214">
    <property type="entry name" value="Methylated-DNA--protein-cysteine methyltransferase"/>
    <property type="match status" value="1"/>
</dbReference>
<name>A0A0R1VSC8_9LACO</name>
<keyword evidence="5" id="KW-0808">Transferase</keyword>
<comment type="similarity">
    <text evidence="2">Belongs to the MGMT family.</text>
</comment>
<evidence type="ECO:0000256" key="5">
    <source>
        <dbReference type="ARBA" id="ARBA00022679"/>
    </source>
</evidence>
<dbReference type="InterPro" id="IPR036388">
    <property type="entry name" value="WH-like_DNA-bd_sf"/>
</dbReference>
<dbReference type="SUPFAM" id="SSF46767">
    <property type="entry name" value="Methylated DNA-protein cysteine methyltransferase, C-terminal domain"/>
    <property type="match status" value="1"/>
</dbReference>
<dbReference type="Gene3D" id="1.10.10.10">
    <property type="entry name" value="Winged helix-like DNA-binding domain superfamily/Winged helix DNA-binding domain"/>
    <property type="match status" value="1"/>
</dbReference>
<dbReference type="GO" id="GO:0032259">
    <property type="term" value="P:methylation"/>
    <property type="evidence" value="ECO:0007669"/>
    <property type="project" value="UniProtKB-KW"/>
</dbReference>
<dbReference type="EMBL" id="AZFX01000089">
    <property type="protein sequence ID" value="KRM08357.1"/>
    <property type="molecule type" value="Genomic_DNA"/>
</dbReference>
<keyword evidence="6" id="KW-0227">DNA damage</keyword>
<organism evidence="10 11">
    <name type="scientific">Lapidilactobacillus concavus DSM 17758</name>
    <dbReference type="NCBI Taxonomy" id="1423735"/>
    <lineage>
        <taxon>Bacteria</taxon>
        <taxon>Bacillati</taxon>
        <taxon>Bacillota</taxon>
        <taxon>Bacilli</taxon>
        <taxon>Lactobacillales</taxon>
        <taxon>Lactobacillaceae</taxon>
        <taxon>Lapidilactobacillus</taxon>
    </lineage>
</organism>
<dbReference type="SUPFAM" id="SSF53155">
    <property type="entry name" value="Methylated DNA-protein cysteine methyltransferase domain"/>
    <property type="match status" value="1"/>
</dbReference>